<feature type="transmembrane region" description="Helical" evidence="10">
    <location>
        <begin position="129"/>
        <end position="152"/>
    </location>
</feature>
<dbReference type="Proteomes" id="UP000283589">
    <property type="component" value="Unassembled WGS sequence"/>
</dbReference>
<dbReference type="CDD" id="cd07341">
    <property type="entry name" value="M56_BlaR1_MecR1_like"/>
    <property type="match status" value="1"/>
</dbReference>
<dbReference type="Pfam" id="PF13715">
    <property type="entry name" value="CarbopepD_reg_2"/>
    <property type="match status" value="1"/>
</dbReference>
<evidence type="ECO:0000313" key="15">
    <source>
        <dbReference type="Proteomes" id="UP000283589"/>
    </source>
</evidence>
<keyword evidence="17" id="KW-1185">Reference proteome</keyword>
<dbReference type="SUPFAM" id="SSF74653">
    <property type="entry name" value="TolA/TonB C-terminal domain"/>
    <property type="match status" value="1"/>
</dbReference>
<dbReference type="Pfam" id="PF05569">
    <property type="entry name" value="Peptidase_M56"/>
    <property type="match status" value="1"/>
</dbReference>
<evidence type="ECO:0000256" key="9">
    <source>
        <dbReference type="ARBA" id="ARBA00023136"/>
    </source>
</evidence>
<keyword evidence="9 10" id="KW-0472">Membrane</keyword>
<dbReference type="RefSeq" id="WP_051466046.1">
    <property type="nucleotide sequence ID" value="NZ_CAJUBB010000052.1"/>
</dbReference>
<dbReference type="Proteomes" id="UP000286063">
    <property type="component" value="Unassembled WGS sequence"/>
</dbReference>
<dbReference type="NCBIfam" id="TIGR01352">
    <property type="entry name" value="tonB_Cterm"/>
    <property type="match status" value="1"/>
</dbReference>
<dbReference type="OrthoDB" id="9814002at2"/>
<dbReference type="SUPFAM" id="SSF49464">
    <property type="entry name" value="Carboxypeptidase regulatory domain-like"/>
    <property type="match status" value="1"/>
</dbReference>
<accession>A0A412X4V1</accession>
<feature type="transmembrane region" description="Helical" evidence="10">
    <location>
        <begin position="37"/>
        <end position="56"/>
    </location>
</feature>
<dbReference type="InterPro" id="IPR037682">
    <property type="entry name" value="TonB_C"/>
</dbReference>
<gene>
    <name evidence="13" type="ORF">DWW18_05395</name>
    <name evidence="14" type="ORF">DXA50_04480</name>
    <name evidence="12" type="ORF">I6J59_07290</name>
</gene>
<dbReference type="Pfam" id="PF03544">
    <property type="entry name" value="TonB_C"/>
    <property type="match status" value="1"/>
</dbReference>
<comment type="subcellular location">
    <subcellularLocation>
        <location evidence="1">Cell inner membrane</location>
        <topology evidence="1">Single-pass membrane protein</topology>
        <orientation evidence="1">Periplasmic side</orientation>
    </subcellularLocation>
</comment>
<keyword evidence="6 10" id="KW-0812">Transmembrane</keyword>
<feature type="transmembrane region" description="Helical" evidence="10">
    <location>
        <begin position="182"/>
        <end position="201"/>
    </location>
</feature>
<proteinExistence type="inferred from homology"/>
<evidence type="ECO:0000256" key="7">
    <source>
        <dbReference type="ARBA" id="ARBA00022927"/>
    </source>
</evidence>
<dbReference type="EMBL" id="QSCR01000004">
    <property type="protein sequence ID" value="RGY20123.1"/>
    <property type="molecule type" value="Genomic_DNA"/>
</dbReference>
<evidence type="ECO:0000313" key="14">
    <source>
        <dbReference type="EMBL" id="RGY20123.1"/>
    </source>
</evidence>
<dbReference type="GO" id="GO:0015031">
    <property type="term" value="P:protein transport"/>
    <property type="evidence" value="ECO:0007669"/>
    <property type="project" value="UniProtKB-KW"/>
</dbReference>
<keyword evidence="7" id="KW-0653">Protein transport</keyword>
<reference evidence="12 17" key="2">
    <citation type="submission" date="2021-02" db="EMBL/GenBank/DDBJ databases">
        <title>FDA dAtabase for Regulatory Grade micrObial Sequences (FDA-ARGOS): Supporting development and validation of Infectious Disease Dx tests.</title>
        <authorList>
            <person name="Carlson P."/>
            <person name="Fischbach M."/>
            <person name="Hastie J."/>
            <person name="Bilen M."/>
            <person name="Cheng A."/>
            <person name="Tallon L."/>
            <person name="Sadzewicz L."/>
            <person name="Zhao X."/>
            <person name="Boylan J."/>
            <person name="Ott S."/>
            <person name="Bowen H."/>
            <person name="Vavikolanu K."/>
            <person name="Mehta A."/>
            <person name="Aluvathingal J."/>
            <person name="Nadendla S."/>
            <person name="Yan Y."/>
            <person name="Sichtig H."/>
        </authorList>
    </citation>
    <scope>NUCLEOTIDE SEQUENCE [LARGE SCALE GENOMIC DNA]</scope>
    <source>
        <strain evidence="12 17">FDAARGOS_1229</strain>
    </source>
</reference>
<feature type="domain" description="TonB C-terminal" evidence="11">
    <location>
        <begin position="414"/>
        <end position="504"/>
    </location>
</feature>
<comment type="similarity">
    <text evidence="2">Belongs to the TonB family.</text>
</comment>
<evidence type="ECO:0000256" key="8">
    <source>
        <dbReference type="ARBA" id="ARBA00022989"/>
    </source>
</evidence>
<sequence length="504" mass="57426">MDEAFIYLIKVNIALVVFYLFYRLLFSQDTFFVMRRFCLWIILGASFIYPLVTFSFEEEQKIAIQQAVVQYAPNLLPELSVFPEGHLASVGIWDVLRFCYWGIVTLLLGRIVIQMVSIIQLVYKGKRTYCCSVSVITLSGKITPFSFFKWIFVSPSLYNSDDMQEIITHERTHAEQYHSLDVMVSEILCAFFWMNPAMWLLKCEIRRNLEFLADKRVVHSGFDRKTYQYHLLRLSNPSAAAQIVNKFNVSPLKKRIMMMNKKRTSRMGLIKYALLVPIAGLLILSSNVQAIVHMNENVMGVMGQDSIVAKGIVVDTNDLPLVGVSVIMKGTGIGTMTNDKGEFSITVKPGTVLIFSYVGKANQFIPVKSAKKIQIKMTTEPVVLDELVVVGYSEKDDKNEDIFQVVEDMPQFIGEDGNVMKFLAKRIRYPLEAQKKNITGKVFVTFVINKNGEPVNFRIAKSVDPLLDREAIRVLQLMPNWKPGTQRGNPVSVEYTVPINFQLQ</sequence>
<evidence type="ECO:0000313" key="13">
    <source>
        <dbReference type="EMBL" id="RGV35499.1"/>
    </source>
</evidence>
<keyword evidence="5" id="KW-0997">Cell inner membrane</keyword>
<evidence type="ECO:0000313" key="12">
    <source>
        <dbReference type="EMBL" id="QRO51398.1"/>
    </source>
</evidence>
<keyword evidence="8 10" id="KW-1133">Transmembrane helix</keyword>
<dbReference type="Proteomes" id="UP000654720">
    <property type="component" value="Chromosome"/>
</dbReference>
<dbReference type="InterPro" id="IPR008756">
    <property type="entry name" value="Peptidase_M56"/>
</dbReference>
<dbReference type="AlphaFoldDB" id="A0A412X4V1"/>
<evidence type="ECO:0000256" key="5">
    <source>
        <dbReference type="ARBA" id="ARBA00022519"/>
    </source>
</evidence>
<dbReference type="InterPro" id="IPR051045">
    <property type="entry name" value="TonB-dependent_transducer"/>
</dbReference>
<dbReference type="STRING" id="1121130.GCA_000519105_00597"/>
<dbReference type="InterPro" id="IPR008969">
    <property type="entry name" value="CarboxyPept-like_regulatory"/>
</dbReference>
<feature type="transmembrane region" description="Helical" evidence="10">
    <location>
        <begin position="100"/>
        <end position="122"/>
    </location>
</feature>
<keyword evidence="3" id="KW-0813">Transport</keyword>
<dbReference type="PANTHER" id="PTHR33446">
    <property type="entry name" value="PROTEIN TONB-RELATED"/>
    <property type="match status" value="1"/>
</dbReference>
<evidence type="ECO:0000256" key="2">
    <source>
        <dbReference type="ARBA" id="ARBA00006555"/>
    </source>
</evidence>
<dbReference type="Gene3D" id="3.30.1150.10">
    <property type="match status" value="1"/>
</dbReference>
<evidence type="ECO:0000256" key="1">
    <source>
        <dbReference type="ARBA" id="ARBA00004383"/>
    </source>
</evidence>
<dbReference type="EMBL" id="CP069450">
    <property type="protein sequence ID" value="QRO51398.1"/>
    <property type="molecule type" value="Genomic_DNA"/>
</dbReference>
<dbReference type="Gene3D" id="2.60.40.1120">
    <property type="entry name" value="Carboxypeptidase-like, regulatory domain"/>
    <property type="match status" value="1"/>
</dbReference>
<feature type="transmembrane region" description="Helical" evidence="10">
    <location>
        <begin position="269"/>
        <end position="292"/>
    </location>
</feature>
<evidence type="ECO:0000313" key="16">
    <source>
        <dbReference type="Proteomes" id="UP000286063"/>
    </source>
</evidence>
<name>A0A412X4V1_9BACT</name>
<dbReference type="InterPro" id="IPR006260">
    <property type="entry name" value="TonB/TolA_C"/>
</dbReference>
<evidence type="ECO:0000256" key="4">
    <source>
        <dbReference type="ARBA" id="ARBA00022475"/>
    </source>
</evidence>
<evidence type="ECO:0000256" key="10">
    <source>
        <dbReference type="SAM" id="Phobius"/>
    </source>
</evidence>
<dbReference type="EMBL" id="QRZA01000004">
    <property type="protein sequence ID" value="RGV35499.1"/>
    <property type="molecule type" value="Genomic_DNA"/>
</dbReference>
<evidence type="ECO:0000256" key="3">
    <source>
        <dbReference type="ARBA" id="ARBA00022448"/>
    </source>
</evidence>
<dbReference type="PANTHER" id="PTHR33446:SF2">
    <property type="entry name" value="PROTEIN TONB"/>
    <property type="match status" value="1"/>
</dbReference>
<reference evidence="15 16" key="1">
    <citation type="submission" date="2018-08" db="EMBL/GenBank/DDBJ databases">
        <title>A genome reference for cultivated species of the human gut microbiota.</title>
        <authorList>
            <person name="Zou Y."/>
            <person name="Xue W."/>
            <person name="Luo G."/>
        </authorList>
    </citation>
    <scope>NUCLEOTIDE SEQUENCE [LARGE SCALE GENOMIC DNA]</scope>
    <source>
        <strain evidence="13 15">AF14-49</strain>
        <strain evidence="14 16">OF02-7</strain>
    </source>
</reference>
<dbReference type="GeneID" id="93095700"/>
<organism evidence="13 15">
    <name type="scientific">Butyricimonas virosa</name>
    <dbReference type="NCBI Taxonomy" id="544645"/>
    <lineage>
        <taxon>Bacteria</taxon>
        <taxon>Pseudomonadati</taxon>
        <taxon>Bacteroidota</taxon>
        <taxon>Bacteroidia</taxon>
        <taxon>Bacteroidales</taxon>
        <taxon>Odoribacteraceae</taxon>
        <taxon>Butyricimonas</taxon>
    </lineage>
</organism>
<evidence type="ECO:0000313" key="17">
    <source>
        <dbReference type="Proteomes" id="UP000654720"/>
    </source>
</evidence>
<dbReference type="PROSITE" id="PS52015">
    <property type="entry name" value="TONB_CTD"/>
    <property type="match status" value="1"/>
</dbReference>
<dbReference type="GO" id="GO:0031992">
    <property type="term" value="F:energy transducer activity"/>
    <property type="evidence" value="ECO:0007669"/>
    <property type="project" value="TreeGrafter"/>
</dbReference>
<protein>
    <submittedName>
        <fullName evidence="13">TonB family protein</fullName>
    </submittedName>
</protein>
<feature type="transmembrane region" description="Helical" evidence="10">
    <location>
        <begin position="6"/>
        <end position="25"/>
    </location>
</feature>
<keyword evidence="4" id="KW-1003">Cell membrane</keyword>
<dbReference type="GO" id="GO:0055085">
    <property type="term" value="P:transmembrane transport"/>
    <property type="evidence" value="ECO:0007669"/>
    <property type="project" value="InterPro"/>
</dbReference>
<dbReference type="GO" id="GO:0098797">
    <property type="term" value="C:plasma membrane protein complex"/>
    <property type="evidence" value="ECO:0007669"/>
    <property type="project" value="TreeGrafter"/>
</dbReference>
<evidence type="ECO:0000259" key="11">
    <source>
        <dbReference type="PROSITE" id="PS52015"/>
    </source>
</evidence>
<evidence type="ECO:0000256" key="6">
    <source>
        <dbReference type="ARBA" id="ARBA00022692"/>
    </source>
</evidence>